<dbReference type="SUPFAM" id="SSF53300">
    <property type="entry name" value="vWA-like"/>
    <property type="match status" value="1"/>
</dbReference>
<gene>
    <name evidence="4" type="ORF">GSPATT00006619001</name>
</gene>
<organism evidence="4 5">
    <name type="scientific">Paramecium tetraurelia</name>
    <dbReference type="NCBI Taxonomy" id="5888"/>
    <lineage>
        <taxon>Eukaryota</taxon>
        <taxon>Sar</taxon>
        <taxon>Alveolata</taxon>
        <taxon>Ciliophora</taxon>
        <taxon>Intramacronucleata</taxon>
        <taxon>Oligohymenophorea</taxon>
        <taxon>Peniculida</taxon>
        <taxon>Parameciidae</taxon>
        <taxon>Paramecium</taxon>
    </lineage>
</organism>
<name>A0C946_PARTE</name>
<evidence type="ECO:0000256" key="2">
    <source>
        <dbReference type="SAM" id="MobiDB-lite"/>
    </source>
</evidence>
<dbReference type="CDD" id="cd00198">
    <property type="entry name" value="vWFA"/>
    <property type="match status" value="1"/>
</dbReference>
<dbReference type="OrthoDB" id="298592at2759"/>
<dbReference type="HOGENOM" id="CLU_263275_0_0_1"/>
<sequence length="1279" mass="152575">MENRAKEIVNSILSKSPLTISKQEFQEVSDLILDYKLNGYVMALLRMQEFYLYFDIPLSIKHNIDLISHMDEERINFFELIGYMYFNKGSYINFYQNLVLFKYKQIARLNQQNLYILHQVIGDIIASIWWHYEFLKQLVQRLYSNQYSQLVKMIQNQQKGIDEQINLLEFSKHSKYFKLIINNSLTYNLNNDQLSQNADEFIQTLLKKDELNYEDILNYMKQSPAISVKKRIIYHKLLFYYWLISKQHQLQKEPQKQKQSALSQSVIQFRPTQSQYASSRISINQFQSGIFQSSIYGSKIQSKLSNSSIRYRKASNSIIQYLQENVINLEESLQDSDLFMQFDAYNEHYQSLAESLSIYEIGDWNDLKELTQQSTQILKSVLENINIEKLIETHFDKYFSLRSYSLVIDSTQNFKQHIQYVDEQVKIFQYYQFPSVTSQFYKFYDFIKPKSQIEQIEIIRLLSLRLQFTKQQVNTIYRCLQLQLPDHFIVMEAAMKLKSIQTTHNCLKHRDWLSQIDQDDWLMLKAIVFQQTLIDIFYLIVQCCFEQQIFLNTWQRILKNLFQIITLSKANDILLHFFEYVISNEKDFSYFLNLISVTEPPKYSNNFYQEILDFLERVLNLENQQEKVYILKGFQVIYPFPNIFKIDFLIGNINQQSKSLIQYIKIKQNQDDNETLTQLCYQLYSSDQQFYSKYIPPEDTPGFDLHFTAERELSETQAKLFHLKIVEQLNLPKKEDVINEIQKYLNPLRGSCKSVIKELDQNIFGHQIRDISDQDILEYVLNHKKFIENHVDKKISQVKQRIQQKLRKIEVLIEKYQNTRQIVNQMNKKFKFPQRSKYYIKSEYHHLIEPGSLVYKFIFELILVQRSIQGSRLIESDSQAGFAIPRNQNEDNKRSNGAQVEQQNKNKSEQDIIQYYLQIGEDGRIPILKMFLDQLEVEMNTYILELKQYQQDLIIRDLDDQISEFKKIQIGCSESCPFCGRKCDQDVLKKHKHKCSTGHQIRSMKGILIDQKLSLLTCEELQDDYYVYDQQVQDLRKWVDLKLRYKIWNFCNFKNNEELKQHQLNYQTYWNYKVGKVICNYLNCRFFQKELEQWNQSHHFILVIDESGSMAGQKWKILMEAIQQCFIELRKYPNNRISLIQFSDDARFVVGSNQPEEIPQQEQVKQFQMMSGGTNFENAFLLVFYAIQRCISQFDFQTVVFYTDGDADYPNVSMDLFAQVNQELRQKIDILICTEIKESKSLQKVCQVFQQKMGKGTLKENVKIDQIGQLLQEKVCQKY</sequence>
<dbReference type="PROSITE" id="PS50234">
    <property type="entry name" value="VWFA"/>
    <property type="match status" value="1"/>
</dbReference>
<keyword evidence="5" id="KW-1185">Reference proteome</keyword>
<dbReference type="InterPro" id="IPR002035">
    <property type="entry name" value="VWF_A"/>
</dbReference>
<dbReference type="EMBL" id="CT868052">
    <property type="protein sequence ID" value="CAK67313.1"/>
    <property type="molecule type" value="Genomic_DNA"/>
</dbReference>
<dbReference type="InterPro" id="IPR036465">
    <property type="entry name" value="vWFA_dom_sf"/>
</dbReference>
<evidence type="ECO:0000313" key="4">
    <source>
        <dbReference type="EMBL" id="CAK67313.1"/>
    </source>
</evidence>
<dbReference type="Pfam" id="PF13519">
    <property type="entry name" value="VWA_2"/>
    <property type="match status" value="1"/>
</dbReference>
<dbReference type="OMA" id="DIIASIW"/>
<keyword evidence="1" id="KW-0175">Coiled coil</keyword>
<dbReference type="RefSeq" id="XP_001434710.1">
    <property type="nucleotide sequence ID" value="XM_001434673.1"/>
</dbReference>
<protein>
    <recommendedName>
        <fullName evidence="3">VWFA domain-containing protein</fullName>
    </recommendedName>
</protein>
<dbReference type="Proteomes" id="UP000000600">
    <property type="component" value="Unassembled WGS sequence"/>
</dbReference>
<feature type="region of interest" description="Disordered" evidence="2">
    <location>
        <begin position="884"/>
        <end position="906"/>
    </location>
</feature>
<proteinExistence type="predicted"/>
<feature type="coiled-coil region" evidence="1">
    <location>
        <begin position="795"/>
        <end position="829"/>
    </location>
</feature>
<dbReference type="Gene3D" id="3.40.50.410">
    <property type="entry name" value="von Willebrand factor, type A domain"/>
    <property type="match status" value="1"/>
</dbReference>
<feature type="domain" description="VWFA" evidence="3">
    <location>
        <begin position="1099"/>
        <end position="1232"/>
    </location>
</feature>
<evidence type="ECO:0000259" key="3">
    <source>
        <dbReference type="PROSITE" id="PS50234"/>
    </source>
</evidence>
<evidence type="ECO:0000256" key="1">
    <source>
        <dbReference type="SAM" id="Coils"/>
    </source>
</evidence>
<dbReference type="InParanoid" id="A0C946"/>
<evidence type="ECO:0000313" key="5">
    <source>
        <dbReference type="Proteomes" id="UP000000600"/>
    </source>
</evidence>
<dbReference type="KEGG" id="ptm:GSPATT00006619001"/>
<dbReference type="SMART" id="SM00327">
    <property type="entry name" value="VWA"/>
    <property type="match status" value="1"/>
</dbReference>
<dbReference type="GeneID" id="5020495"/>
<dbReference type="AlphaFoldDB" id="A0C946"/>
<accession>A0C946</accession>
<reference evidence="4 5" key="1">
    <citation type="journal article" date="2006" name="Nature">
        <title>Global trends of whole-genome duplications revealed by the ciliate Paramecium tetraurelia.</title>
        <authorList>
            <consortium name="Genoscope"/>
            <person name="Aury J.-M."/>
            <person name="Jaillon O."/>
            <person name="Duret L."/>
            <person name="Noel B."/>
            <person name="Jubin C."/>
            <person name="Porcel B.M."/>
            <person name="Segurens B."/>
            <person name="Daubin V."/>
            <person name="Anthouard V."/>
            <person name="Aiach N."/>
            <person name="Arnaiz O."/>
            <person name="Billaut A."/>
            <person name="Beisson J."/>
            <person name="Blanc I."/>
            <person name="Bouhouche K."/>
            <person name="Camara F."/>
            <person name="Duharcourt S."/>
            <person name="Guigo R."/>
            <person name="Gogendeau D."/>
            <person name="Katinka M."/>
            <person name="Keller A.-M."/>
            <person name="Kissmehl R."/>
            <person name="Klotz C."/>
            <person name="Koll F."/>
            <person name="Le Moue A."/>
            <person name="Lepere C."/>
            <person name="Malinsky S."/>
            <person name="Nowacki M."/>
            <person name="Nowak J.K."/>
            <person name="Plattner H."/>
            <person name="Poulain J."/>
            <person name="Ruiz F."/>
            <person name="Serrano V."/>
            <person name="Zagulski M."/>
            <person name="Dessen P."/>
            <person name="Betermier M."/>
            <person name="Weissenbach J."/>
            <person name="Scarpelli C."/>
            <person name="Schachter V."/>
            <person name="Sperling L."/>
            <person name="Meyer E."/>
            <person name="Cohen J."/>
            <person name="Wincker P."/>
        </authorList>
    </citation>
    <scope>NUCLEOTIDE SEQUENCE [LARGE SCALE GENOMIC DNA]</scope>
    <source>
        <strain evidence="4 5">Stock d4-2</strain>
    </source>
</reference>